<evidence type="ECO:0000256" key="1">
    <source>
        <dbReference type="SAM" id="Phobius"/>
    </source>
</evidence>
<feature type="transmembrane region" description="Helical" evidence="1">
    <location>
        <begin position="17"/>
        <end position="35"/>
    </location>
</feature>
<keyword evidence="1" id="KW-1133">Transmembrane helix</keyword>
<feature type="transmembrane region" description="Helical" evidence="1">
    <location>
        <begin position="238"/>
        <end position="256"/>
    </location>
</feature>
<dbReference type="PANTHER" id="PTHR43471:SF12">
    <property type="entry name" value="HYPOTHETICAL MEMBRANE PROTEIN, CONSERVED"/>
    <property type="match status" value="1"/>
</dbReference>
<protein>
    <submittedName>
        <fullName evidence="2">ABC-2 type transport system permease protein</fullName>
    </submittedName>
</protein>
<dbReference type="RefSeq" id="WP_133873957.1">
    <property type="nucleotide sequence ID" value="NZ_BOMD01000054.1"/>
</dbReference>
<dbReference type="EMBL" id="SNWR01000001">
    <property type="protein sequence ID" value="TDO39669.1"/>
    <property type="molecule type" value="Genomic_DNA"/>
</dbReference>
<dbReference type="PANTHER" id="PTHR43471">
    <property type="entry name" value="ABC TRANSPORTER PERMEASE"/>
    <property type="match status" value="1"/>
</dbReference>
<dbReference type="Proteomes" id="UP000294901">
    <property type="component" value="Unassembled WGS sequence"/>
</dbReference>
<feature type="transmembrane region" description="Helical" evidence="1">
    <location>
        <begin position="157"/>
        <end position="179"/>
    </location>
</feature>
<dbReference type="AlphaFoldDB" id="A0A4R6JT51"/>
<feature type="transmembrane region" description="Helical" evidence="1">
    <location>
        <begin position="122"/>
        <end position="145"/>
    </location>
</feature>
<name>A0A4R6JT51_9ACTN</name>
<dbReference type="OrthoDB" id="3686802at2"/>
<proteinExistence type="predicted"/>
<dbReference type="GO" id="GO:0140359">
    <property type="term" value="F:ABC-type transporter activity"/>
    <property type="evidence" value="ECO:0007669"/>
    <property type="project" value="InterPro"/>
</dbReference>
<keyword evidence="1" id="KW-0812">Transmembrane</keyword>
<gene>
    <name evidence="2" type="ORF">C8E87_3364</name>
</gene>
<organism evidence="2 3">
    <name type="scientific">Paractinoplanes brasiliensis</name>
    <dbReference type="NCBI Taxonomy" id="52695"/>
    <lineage>
        <taxon>Bacteria</taxon>
        <taxon>Bacillati</taxon>
        <taxon>Actinomycetota</taxon>
        <taxon>Actinomycetes</taxon>
        <taxon>Micromonosporales</taxon>
        <taxon>Micromonosporaceae</taxon>
        <taxon>Paractinoplanes</taxon>
    </lineage>
</organism>
<comment type="caution">
    <text evidence="2">The sequence shown here is derived from an EMBL/GenBank/DDBJ whole genome shotgun (WGS) entry which is preliminary data.</text>
</comment>
<evidence type="ECO:0000313" key="3">
    <source>
        <dbReference type="Proteomes" id="UP000294901"/>
    </source>
</evidence>
<reference evidence="2 3" key="1">
    <citation type="submission" date="2019-03" db="EMBL/GenBank/DDBJ databases">
        <title>Sequencing the genomes of 1000 actinobacteria strains.</title>
        <authorList>
            <person name="Klenk H.-P."/>
        </authorList>
    </citation>
    <scope>NUCLEOTIDE SEQUENCE [LARGE SCALE GENOMIC DNA]</scope>
    <source>
        <strain evidence="2 3">DSM 43805</strain>
    </source>
</reference>
<sequence>MASDVFTKTLTDDRRSLAGWAVGATLAGIMYASFYPQLADGQMAEAVANYPEAMREAFRLEDLTSAAGYLGSSVFGLILPLIAMFYGAATGARAIAADEETGRLDLLLAHPISRTRFLLHRFAALTAGALVIAATILLGMLAIRSGAQLTSISVTQFAAQCTQLALLAIAFGGLAIGIGAATGRRALVFTVTAVIGVLAYALHAFAGQLGVGGARYLSPFHYYIGGEPLRHGMQWADATVLLAGAVLLVAAGALWFNRRDLNT</sequence>
<keyword evidence="3" id="KW-1185">Reference proteome</keyword>
<feature type="transmembrane region" description="Helical" evidence="1">
    <location>
        <begin position="186"/>
        <end position="206"/>
    </location>
</feature>
<dbReference type="Pfam" id="PF12679">
    <property type="entry name" value="ABC2_membrane_2"/>
    <property type="match status" value="1"/>
</dbReference>
<accession>A0A4R6JT51</accession>
<feature type="transmembrane region" description="Helical" evidence="1">
    <location>
        <begin position="66"/>
        <end position="86"/>
    </location>
</feature>
<dbReference type="GO" id="GO:0005886">
    <property type="term" value="C:plasma membrane"/>
    <property type="evidence" value="ECO:0007669"/>
    <property type="project" value="UniProtKB-SubCell"/>
</dbReference>
<evidence type="ECO:0000313" key="2">
    <source>
        <dbReference type="EMBL" id="TDO39669.1"/>
    </source>
</evidence>
<keyword evidence="1" id="KW-0472">Membrane</keyword>